<dbReference type="AlphaFoldDB" id="A0A8D9M4D6"/>
<dbReference type="Gramene" id="A08p09030.2_BraZ1">
    <property type="protein sequence ID" value="A08p09030.2_BraZ1.CDS"/>
    <property type="gene ID" value="A08g09030.2_BraZ1"/>
</dbReference>
<name>A0A8D9M4D6_BRACM</name>
<protein>
    <submittedName>
        <fullName evidence="2">Uncharacterized protein</fullName>
    </submittedName>
</protein>
<gene>
    <name evidence="2" type="ORF">BRAPAZ1V2_A08P09030.2</name>
</gene>
<evidence type="ECO:0000256" key="1">
    <source>
        <dbReference type="SAM" id="MobiDB-lite"/>
    </source>
</evidence>
<evidence type="ECO:0000313" key="2">
    <source>
        <dbReference type="EMBL" id="CAG7897237.1"/>
    </source>
</evidence>
<feature type="compositionally biased region" description="Basic and acidic residues" evidence="1">
    <location>
        <begin position="157"/>
        <end position="169"/>
    </location>
</feature>
<accession>A0A8D9M4D6</accession>
<organism evidence="2 3">
    <name type="scientific">Brassica campestris</name>
    <name type="common">Field mustard</name>
    <dbReference type="NCBI Taxonomy" id="3711"/>
    <lineage>
        <taxon>Eukaryota</taxon>
        <taxon>Viridiplantae</taxon>
        <taxon>Streptophyta</taxon>
        <taxon>Embryophyta</taxon>
        <taxon>Tracheophyta</taxon>
        <taxon>Spermatophyta</taxon>
        <taxon>Magnoliopsida</taxon>
        <taxon>eudicotyledons</taxon>
        <taxon>Gunneridae</taxon>
        <taxon>Pentapetalae</taxon>
        <taxon>rosids</taxon>
        <taxon>malvids</taxon>
        <taxon>Brassicales</taxon>
        <taxon>Brassicaceae</taxon>
        <taxon>Brassiceae</taxon>
        <taxon>Brassica</taxon>
    </lineage>
</organism>
<evidence type="ECO:0000313" key="3">
    <source>
        <dbReference type="Proteomes" id="UP000694005"/>
    </source>
</evidence>
<dbReference type="Proteomes" id="UP000694005">
    <property type="component" value="Chromosome A08"/>
</dbReference>
<feature type="region of interest" description="Disordered" evidence="1">
    <location>
        <begin position="153"/>
        <end position="178"/>
    </location>
</feature>
<reference evidence="2 3" key="1">
    <citation type="submission" date="2021-07" db="EMBL/GenBank/DDBJ databases">
        <authorList>
            <consortium name="Genoscope - CEA"/>
            <person name="William W."/>
        </authorList>
    </citation>
    <scope>NUCLEOTIDE SEQUENCE [LARGE SCALE GENOMIC DNA]</scope>
</reference>
<dbReference type="EMBL" id="LS974624">
    <property type="protein sequence ID" value="CAG7897237.1"/>
    <property type="molecule type" value="Genomic_DNA"/>
</dbReference>
<proteinExistence type="predicted"/>
<sequence length="178" mass="21003">MFAAKNCCSCSDANSFVCDRGIMTEVSCKFVHGNKCFPSWCFVKSWPSEIIVYVPTPPFFFTKEKRLNRYFEGLCTFPLLMFGMIDNSGRFIDDAWTVIWLFPRSELDMRGDHFSTFGEFRSVCKIWMNNYGTIYRDRKNRLKLISLDYPPRRNKKHFEEDSKENAKEEPFEDLQVAT</sequence>